<evidence type="ECO:0000313" key="6">
    <source>
        <dbReference type="Proteomes" id="UP000799757"/>
    </source>
</evidence>
<dbReference type="EMBL" id="MU001825">
    <property type="protein sequence ID" value="KAF2796668.1"/>
    <property type="molecule type" value="Genomic_DNA"/>
</dbReference>
<evidence type="ECO:0000256" key="2">
    <source>
        <dbReference type="ARBA" id="ARBA00022737"/>
    </source>
</evidence>
<dbReference type="InterPro" id="IPR011936">
    <property type="entry name" value="Myxo_disulph_rpt"/>
</dbReference>
<organism evidence="5 6">
    <name type="scientific">Melanomma pulvis-pyrius CBS 109.77</name>
    <dbReference type="NCBI Taxonomy" id="1314802"/>
    <lineage>
        <taxon>Eukaryota</taxon>
        <taxon>Fungi</taxon>
        <taxon>Dikarya</taxon>
        <taxon>Ascomycota</taxon>
        <taxon>Pezizomycotina</taxon>
        <taxon>Dothideomycetes</taxon>
        <taxon>Pleosporomycetidae</taxon>
        <taxon>Pleosporales</taxon>
        <taxon>Melanommataceae</taxon>
        <taxon>Melanomma</taxon>
    </lineage>
</organism>
<dbReference type="Proteomes" id="UP000799757">
    <property type="component" value="Unassembled WGS sequence"/>
</dbReference>
<protein>
    <submittedName>
        <fullName evidence="5">Uncharacterized protein</fullName>
    </submittedName>
</protein>
<evidence type="ECO:0000256" key="3">
    <source>
        <dbReference type="ARBA" id="ARBA00023157"/>
    </source>
</evidence>
<feature type="non-terminal residue" evidence="5">
    <location>
        <position position="378"/>
    </location>
</feature>
<evidence type="ECO:0000256" key="1">
    <source>
        <dbReference type="ARBA" id="ARBA00022729"/>
    </source>
</evidence>
<accession>A0A6A6XKG1</accession>
<dbReference type="NCBIfam" id="TIGR02232">
    <property type="entry name" value="myxo_disulf_rpt"/>
    <property type="match status" value="1"/>
</dbReference>
<keyword evidence="3" id="KW-1015">Disulfide bond</keyword>
<reference evidence="5" key="1">
    <citation type="journal article" date="2020" name="Stud. Mycol.">
        <title>101 Dothideomycetes genomes: a test case for predicting lifestyles and emergence of pathogens.</title>
        <authorList>
            <person name="Haridas S."/>
            <person name="Albert R."/>
            <person name="Binder M."/>
            <person name="Bloem J."/>
            <person name="Labutti K."/>
            <person name="Salamov A."/>
            <person name="Andreopoulos B."/>
            <person name="Baker S."/>
            <person name="Barry K."/>
            <person name="Bills G."/>
            <person name="Bluhm B."/>
            <person name="Cannon C."/>
            <person name="Castanera R."/>
            <person name="Culley D."/>
            <person name="Daum C."/>
            <person name="Ezra D."/>
            <person name="Gonzalez J."/>
            <person name="Henrissat B."/>
            <person name="Kuo A."/>
            <person name="Liang C."/>
            <person name="Lipzen A."/>
            <person name="Lutzoni F."/>
            <person name="Magnuson J."/>
            <person name="Mondo S."/>
            <person name="Nolan M."/>
            <person name="Ohm R."/>
            <person name="Pangilinan J."/>
            <person name="Park H.-J."/>
            <person name="Ramirez L."/>
            <person name="Alfaro M."/>
            <person name="Sun H."/>
            <person name="Tritt A."/>
            <person name="Yoshinaga Y."/>
            <person name="Zwiers L.-H."/>
            <person name="Turgeon B."/>
            <person name="Goodwin S."/>
            <person name="Spatafora J."/>
            <person name="Crous P."/>
            <person name="Grigoriev I."/>
        </authorList>
    </citation>
    <scope>NUCLEOTIDE SEQUENCE</scope>
    <source>
        <strain evidence="5">CBS 109.77</strain>
    </source>
</reference>
<evidence type="ECO:0000256" key="4">
    <source>
        <dbReference type="SAM" id="SignalP"/>
    </source>
</evidence>
<dbReference type="OrthoDB" id="291007at2759"/>
<keyword evidence="1 4" id="KW-0732">Signal</keyword>
<dbReference type="AlphaFoldDB" id="A0A6A6XKG1"/>
<keyword evidence="6" id="KW-1185">Reference proteome</keyword>
<feature type="chain" id="PRO_5025646370" evidence="4">
    <location>
        <begin position="19"/>
        <end position="378"/>
    </location>
</feature>
<evidence type="ECO:0000313" key="5">
    <source>
        <dbReference type="EMBL" id="KAF2796668.1"/>
    </source>
</evidence>
<gene>
    <name evidence="5" type="ORF">K505DRAFT_237150</name>
</gene>
<sequence length="378" mass="39919">MKFSHFPLLASLAASAIAQDLLFLEGFQYKEYDEAVALGISTKTVTEAEWAAMTTADFAKFKALVIPDPRCGSVSSVKFLEDSKDVWSPAITGNIILIGMVVMFQALEDTLIDNSIKFAAAGTTPAGVPQTGLYYALSCYYESEESAKVEALSWFGDFTVRGNLDCYNKVHLVAESTAMDSLDDESLSGWSCSVHEAFASYPSVGTNGFQALAIAQDILGVGSQTFGDGTRGLPYIISRGATPAKCGDGVWDEKFGEECDDHNLLNGDGCSLSCKCESGLPKGDGTCYPSNTTTPGGPTGTGSTHPPTSYPSASGGYGYSVPYGNSSATPTYSYPGSYPSYTPPPYVTPACPTGPKIIGVEIIVEVTYSLSTYIPCST</sequence>
<feature type="signal peptide" evidence="4">
    <location>
        <begin position="1"/>
        <end position="18"/>
    </location>
</feature>
<keyword evidence="2" id="KW-0677">Repeat</keyword>
<name>A0A6A6XKG1_9PLEO</name>
<proteinExistence type="predicted"/>